<protein>
    <submittedName>
        <fullName evidence="1">Uncharacterized protein</fullName>
    </submittedName>
</protein>
<dbReference type="AlphaFoldDB" id="A0A9E7KJ26"/>
<proteinExistence type="predicted"/>
<keyword evidence="2" id="KW-1185">Reference proteome</keyword>
<gene>
    <name evidence="1" type="ORF">MUK42_10581</name>
</gene>
<accession>A0A9E7KJ26</accession>
<sequence length="117" mass="12839">MSLENYVSVDVDIGGHRGVYDEDGGCLTTDPLRCNALSKLMERLLVSPSCCPWHLPTPISLTLTPSETTMMIIMMLTSSDTLTPPSLLIIIVLTHSPLSKMLTRGFCVMQRCSIHST</sequence>
<name>A0A9E7KJ26_9LILI</name>
<dbReference type="Proteomes" id="UP001055439">
    <property type="component" value="Chromosome 7"/>
</dbReference>
<evidence type="ECO:0000313" key="2">
    <source>
        <dbReference type="Proteomes" id="UP001055439"/>
    </source>
</evidence>
<evidence type="ECO:0000313" key="1">
    <source>
        <dbReference type="EMBL" id="URE20512.1"/>
    </source>
</evidence>
<organism evidence="1 2">
    <name type="scientific">Musa troglodytarum</name>
    <name type="common">fe'i banana</name>
    <dbReference type="NCBI Taxonomy" id="320322"/>
    <lineage>
        <taxon>Eukaryota</taxon>
        <taxon>Viridiplantae</taxon>
        <taxon>Streptophyta</taxon>
        <taxon>Embryophyta</taxon>
        <taxon>Tracheophyta</taxon>
        <taxon>Spermatophyta</taxon>
        <taxon>Magnoliopsida</taxon>
        <taxon>Liliopsida</taxon>
        <taxon>Zingiberales</taxon>
        <taxon>Musaceae</taxon>
        <taxon>Musa</taxon>
    </lineage>
</organism>
<reference evidence="1" key="1">
    <citation type="submission" date="2022-05" db="EMBL/GenBank/DDBJ databases">
        <title>The Musa troglodytarum L. genome provides insights into the mechanism of non-climacteric behaviour and enrichment of carotenoids.</title>
        <authorList>
            <person name="Wang J."/>
        </authorList>
    </citation>
    <scope>NUCLEOTIDE SEQUENCE</scope>
    <source>
        <tissue evidence="1">Leaf</tissue>
    </source>
</reference>
<dbReference type="EMBL" id="CP097509">
    <property type="protein sequence ID" value="URE20512.1"/>
    <property type="molecule type" value="Genomic_DNA"/>
</dbReference>